<protein>
    <submittedName>
        <fullName evidence="1">Uncharacterized protein</fullName>
    </submittedName>
</protein>
<reference evidence="1 2" key="1">
    <citation type="submission" date="2018-09" db="EMBL/GenBank/DDBJ databases">
        <authorList>
            <consortium name="Pathogen Informatics"/>
        </authorList>
    </citation>
    <scope>NUCLEOTIDE SEQUENCE [LARGE SCALE GENOMIC DNA]</scope>
    <source>
        <strain evidence="1 2">OH-22767</strain>
    </source>
</reference>
<accession>A0A383U415</accession>
<proteinExistence type="predicted"/>
<dbReference type="RefSeq" id="WP_119059825.1">
    <property type="nucleotide sequence ID" value="NZ_UNSC01000008.1"/>
</dbReference>
<organism evidence="1 2">
    <name type="scientific">Candidatus Ornithobacterium hominis</name>
    <dbReference type="NCBI Taxonomy" id="2497989"/>
    <lineage>
        <taxon>Bacteria</taxon>
        <taxon>Pseudomonadati</taxon>
        <taxon>Bacteroidota</taxon>
        <taxon>Flavobacteriia</taxon>
        <taxon>Flavobacteriales</taxon>
        <taxon>Weeksellaceae</taxon>
        <taxon>Ornithobacterium</taxon>
    </lineage>
</organism>
<evidence type="ECO:0000313" key="1">
    <source>
        <dbReference type="EMBL" id="SZD74218.1"/>
    </source>
</evidence>
<name>A0A383U415_9FLAO</name>
<gene>
    <name evidence="1" type="ORF">SAMEA104719789_01677</name>
</gene>
<dbReference type="AlphaFoldDB" id="A0A383U415"/>
<sequence>MKYIFLNLLIFFPFSCFNSNEKIKIHKGRVDVVINAYKNAQKGLNDVKSFHLTSLNFVGDTIIEIVPDLDIPELETNVFFSVNDSSYRSLPLKSWTKIDFKSLKQIPEKSLSKKKEGFIYNSEIEGFDKRIEIADTVLLGKSYKRFDIEDDKTFARYYIYQTDSVYPFTINKKIENTYHGRIERIDTYDKVNDLFIATQVIFNKKISADVAELFEYNDYLKEN</sequence>
<dbReference type="OrthoDB" id="1236931at2"/>
<dbReference type="Proteomes" id="UP000262142">
    <property type="component" value="Unassembled WGS sequence"/>
</dbReference>
<keyword evidence="2" id="KW-1185">Reference proteome</keyword>
<dbReference type="EMBL" id="UNSC01000008">
    <property type="protein sequence ID" value="SZD74218.1"/>
    <property type="molecule type" value="Genomic_DNA"/>
</dbReference>
<evidence type="ECO:0000313" key="2">
    <source>
        <dbReference type="Proteomes" id="UP000262142"/>
    </source>
</evidence>